<dbReference type="GO" id="GO:0005759">
    <property type="term" value="C:mitochondrial matrix"/>
    <property type="evidence" value="ECO:0007669"/>
    <property type="project" value="UniProtKB-SubCell"/>
</dbReference>
<keyword evidence="10" id="KW-1185">Reference proteome</keyword>
<dbReference type="Ensembl" id="ENSSRHT00000082399.1">
    <property type="protein sequence ID" value="ENSSRHP00000080224.1"/>
    <property type="gene ID" value="ENSSRHG00000039751.1"/>
</dbReference>
<dbReference type="CDD" id="cd23739">
    <property type="entry name" value="TBRG4-like_N"/>
    <property type="match status" value="1"/>
</dbReference>
<keyword evidence="3" id="KW-0496">Mitochondrion</keyword>
<accession>A0A673LPF3</accession>
<dbReference type="InterPro" id="IPR013584">
    <property type="entry name" value="RAP"/>
</dbReference>
<proteinExistence type="inferred from homology"/>
<dbReference type="PROSITE" id="PS51286">
    <property type="entry name" value="RAP"/>
    <property type="match status" value="1"/>
</dbReference>
<dbReference type="Pfam" id="PF08368">
    <property type="entry name" value="FAST_2"/>
    <property type="match status" value="1"/>
</dbReference>
<dbReference type="SMART" id="SM00952">
    <property type="entry name" value="RAP"/>
    <property type="match status" value="1"/>
</dbReference>
<dbReference type="Proteomes" id="UP000472270">
    <property type="component" value="Unassembled WGS sequence"/>
</dbReference>
<comment type="similarity">
    <text evidence="4">Belongs to the FAST kinase family.</text>
</comment>
<dbReference type="InterPro" id="IPR050870">
    <property type="entry name" value="FAST_kinase"/>
</dbReference>
<protein>
    <recommendedName>
        <fullName evidence="5">FAST kinase domain-containing protein 4</fullName>
    </recommendedName>
    <alternativeName>
        <fullName evidence="7">Protein TBRG4</fullName>
    </alternativeName>
    <alternativeName>
        <fullName evidence="6">Transforming growth factor beta regulator 4</fullName>
    </alternativeName>
</protein>
<dbReference type="Pfam" id="PF08373">
    <property type="entry name" value="RAP"/>
    <property type="match status" value="1"/>
</dbReference>
<dbReference type="GO" id="GO:0044528">
    <property type="term" value="P:regulation of mitochondrial mRNA stability"/>
    <property type="evidence" value="ECO:0007669"/>
    <property type="project" value="InterPro"/>
</dbReference>
<dbReference type="PANTHER" id="PTHR21228">
    <property type="entry name" value="FAST LEU-RICH DOMAIN-CONTAINING"/>
    <property type="match status" value="1"/>
</dbReference>
<dbReference type="AlphaFoldDB" id="A0A673LPF3"/>
<evidence type="ECO:0000259" key="8">
    <source>
        <dbReference type="PROSITE" id="PS51286"/>
    </source>
</evidence>
<comment type="subcellular location">
    <subcellularLocation>
        <location evidence="1">Mitochondrion matrix</location>
    </subcellularLocation>
</comment>
<sequence>MRTNHDALFKSRCRCSGEFSFPVSPSQRLRNFAVLPSPRFSSGLTQNLRDSYRSFLHVNVVAAVIKADLTRKNTGSALFKMTTRLLCRWTRLFPRCPQAATASARLQTSTVHQTEPVCLMSLSWTRPSARHLCQGNELARMEETVFPYDQAQLVRLVEKASTPEEVLQLWAEHGGSASDAARCLVQLNLRVMEKGGEGILQDPRCESMLETVQSQVSSVWNGSLVGLLRALTMLGLPSDAPLLRSIQNEVLWRIRRLTYRHLAYLVDWVAFQRRRGYENEALTTALLKQLELRWTELCDSRTVSILMGRASLFTPSLMDKLEDKALELAESFSAEDIRRVAFALASQNRRAVPLLRALSYHLNQKPSFELKTPLLLDIAYAYGKLNFHQTQVLQRIAAELLPRLSELSSLNVTRCAKSLAFLKWLHLPLFEGFAQHYVSNSKNYSTLQVCNLLISFAKLNFQLGKGEEFYQKVHKALEGSFQNLEPFLKTDVVWSLCVLNQANPDYISSVTKYDFQKKLAGGIVDRTESYRLKLLHISAFALLEPLGITIESPAVLLLAPQGKVEVSTPLQSSLHTALQSLTNSRTQALRTSVKTIYGWTIDGELVVDSENKPIDVENLKAPHLPGGGGRDALPAGARRIAFVAWEFPNFCLRSKDLLGRFAMQKRHLQLAGFLVVEVPYFEWLELKSDWQKVAYLKDKLGKAVAEDMAK</sequence>
<reference evidence="9" key="2">
    <citation type="submission" date="2025-09" db="UniProtKB">
        <authorList>
            <consortium name="Ensembl"/>
        </authorList>
    </citation>
    <scope>IDENTIFICATION</scope>
</reference>
<evidence type="ECO:0000256" key="3">
    <source>
        <dbReference type="ARBA" id="ARBA00023128"/>
    </source>
</evidence>
<feature type="domain" description="RAP" evidence="8">
    <location>
        <begin position="640"/>
        <end position="698"/>
    </location>
</feature>
<keyword evidence="2" id="KW-0809">Transit peptide</keyword>
<evidence type="ECO:0000256" key="5">
    <source>
        <dbReference type="ARBA" id="ARBA00040471"/>
    </source>
</evidence>
<dbReference type="InterPro" id="IPR013579">
    <property type="entry name" value="FAST_2"/>
</dbReference>
<evidence type="ECO:0000313" key="10">
    <source>
        <dbReference type="Proteomes" id="UP000472270"/>
    </source>
</evidence>
<evidence type="ECO:0000256" key="6">
    <source>
        <dbReference type="ARBA" id="ARBA00042265"/>
    </source>
</evidence>
<dbReference type="Pfam" id="PF06743">
    <property type="entry name" value="FAST_1"/>
    <property type="match status" value="1"/>
</dbReference>
<dbReference type="GO" id="GO:0003723">
    <property type="term" value="F:RNA binding"/>
    <property type="evidence" value="ECO:0007669"/>
    <property type="project" value="TreeGrafter"/>
</dbReference>
<gene>
    <name evidence="9" type="primary">LOC107706009</name>
</gene>
<dbReference type="PANTHER" id="PTHR21228:SF59">
    <property type="entry name" value="FAST KINASE DOMAIN-CONTAINING PROTEIN 4"/>
    <property type="match status" value="1"/>
</dbReference>
<dbReference type="GO" id="GO:0000963">
    <property type="term" value="P:mitochondrial RNA processing"/>
    <property type="evidence" value="ECO:0007669"/>
    <property type="project" value="TreeGrafter"/>
</dbReference>
<reference evidence="9" key="1">
    <citation type="submission" date="2025-08" db="UniProtKB">
        <authorList>
            <consortium name="Ensembl"/>
        </authorList>
    </citation>
    <scope>IDENTIFICATION</scope>
</reference>
<dbReference type="GO" id="GO:0035770">
    <property type="term" value="C:ribonucleoprotein granule"/>
    <property type="evidence" value="ECO:0007669"/>
    <property type="project" value="TreeGrafter"/>
</dbReference>
<dbReference type="InterPro" id="IPR010622">
    <property type="entry name" value="FAST_Leu-rich"/>
</dbReference>
<organism evidence="9 10">
    <name type="scientific">Sinocyclocheilus rhinocerous</name>
    <dbReference type="NCBI Taxonomy" id="307959"/>
    <lineage>
        <taxon>Eukaryota</taxon>
        <taxon>Metazoa</taxon>
        <taxon>Chordata</taxon>
        <taxon>Craniata</taxon>
        <taxon>Vertebrata</taxon>
        <taxon>Euteleostomi</taxon>
        <taxon>Actinopterygii</taxon>
        <taxon>Neopterygii</taxon>
        <taxon>Teleostei</taxon>
        <taxon>Ostariophysi</taxon>
        <taxon>Cypriniformes</taxon>
        <taxon>Cyprinidae</taxon>
        <taxon>Cyprininae</taxon>
        <taxon>Sinocyclocheilus</taxon>
    </lineage>
</organism>
<evidence type="ECO:0000256" key="2">
    <source>
        <dbReference type="ARBA" id="ARBA00022946"/>
    </source>
</evidence>
<evidence type="ECO:0000256" key="1">
    <source>
        <dbReference type="ARBA" id="ARBA00004305"/>
    </source>
</evidence>
<name>A0A673LPF3_9TELE</name>
<evidence type="ECO:0000256" key="4">
    <source>
        <dbReference type="ARBA" id="ARBA00038281"/>
    </source>
</evidence>
<evidence type="ECO:0000256" key="7">
    <source>
        <dbReference type="ARBA" id="ARBA00043220"/>
    </source>
</evidence>
<evidence type="ECO:0000313" key="9">
    <source>
        <dbReference type="Ensembl" id="ENSSRHP00000080224.1"/>
    </source>
</evidence>